<keyword evidence="6" id="KW-0378">Hydrolase</keyword>
<evidence type="ECO:0000256" key="10">
    <source>
        <dbReference type="ARBA" id="ARBA00023242"/>
    </source>
</evidence>
<dbReference type="Pfam" id="PF21376">
    <property type="entry name" value="TOR1A_C"/>
    <property type="match status" value="1"/>
</dbReference>
<feature type="binding site" evidence="12">
    <location>
        <begin position="108"/>
        <end position="115"/>
    </location>
    <ligand>
        <name>ATP</name>
        <dbReference type="ChEBI" id="CHEBI:30616"/>
    </ligand>
</feature>
<feature type="signal peptide" evidence="13">
    <location>
        <begin position="1"/>
        <end position="22"/>
    </location>
</feature>
<reference evidence="15" key="2">
    <citation type="submission" date="2025-08" db="UniProtKB">
        <authorList>
            <consortium name="Ensembl"/>
        </authorList>
    </citation>
    <scope>IDENTIFICATION</scope>
</reference>
<dbReference type="AlphaFoldDB" id="A0A674GDT5"/>
<evidence type="ECO:0000259" key="14">
    <source>
        <dbReference type="Pfam" id="PF21376"/>
    </source>
</evidence>
<keyword evidence="8" id="KW-0472">Membrane</keyword>
<keyword evidence="10" id="KW-0539">Nucleus</keyword>
<keyword evidence="7 11" id="KW-0256">Endoplasmic reticulum</keyword>
<evidence type="ECO:0000256" key="5">
    <source>
        <dbReference type="ARBA" id="ARBA00022729"/>
    </source>
</evidence>
<protein>
    <recommendedName>
        <fullName evidence="11">Torsin</fullName>
    </recommendedName>
</protein>
<comment type="similarity">
    <text evidence="4 11">Belongs to the ClpA/ClpB family. Torsin subfamily.</text>
</comment>
<evidence type="ECO:0000313" key="15">
    <source>
        <dbReference type="Ensembl" id="ENSTGUP00000020503.1"/>
    </source>
</evidence>
<evidence type="ECO:0000256" key="7">
    <source>
        <dbReference type="ARBA" id="ARBA00022824"/>
    </source>
</evidence>
<dbReference type="GO" id="GO:0034504">
    <property type="term" value="P:protein localization to nucleus"/>
    <property type="evidence" value="ECO:0007669"/>
    <property type="project" value="TreeGrafter"/>
</dbReference>
<evidence type="ECO:0000256" key="3">
    <source>
        <dbReference type="ARBA" id="ARBA00004319"/>
    </source>
</evidence>
<keyword evidence="9" id="KW-0325">Glycoprotein</keyword>
<dbReference type="FunFam" id="3.40.50.300:FF:000743">
    <property type="entry name" value="Torsin"/>
    <property type="match status" value="1"/>
</dbReference>
<dbReference type="Pfam" id="PF06309">
    <property type="entry name" value="Torsin"/>
    <property type="match status" value="1"/>
</dbReference>
<evidence type="ECO:0000256" key="12">
    <source>
        <dbReference type="PIRSR" id="PIRSR038079-1"/>
    </source>
</evidence>
<gene>
    <name evidence="15" type="primary">TOR1B</name>
</gene>
<dbReference type="InterPro" id="IPR049337">
    <property type="entry name" value="TOR1A_C"/>
</dbReference>
<dbReference type="PIRSF" id="PIRSF038079">
    <property type="entry name" value="Torsin_2A"/>
    <property type="match status" value="1"/>
</dbReference>
<keyword evidence="5 13" id="KW-0732">Signal</keyword>
<keyword evidence="12" id="KW-0547">Nucleotide-binding</keyword>
<accession>A0A674GDT5</accession>
<evidence type="ECO:0000256" key="2">
    <source>
        <dbReference type="ARBA" id="ARBA00004308"/>
    </source>
</evidence>
<evidence type="ECO:0000256" key="1">
    <source>
        <dbReference type="ARBA" id="ARBA00004123"/>
    </source>
</evidence>
<evidence type="ECO:0000256" key="11">
    <source>
        <dbReference type="PIRNR" id="PIRNR038079"/>
    </source>
</evidence>
<comment type="subcellular location">
    <subcellularLocation>
        <location evidence="2">Endomembrane system</location>
    </subcellularLocation>
    <subcellularLocation>
        <location evidence="3 11">Endoplasmic reticulum lumen</location>
    </subcellularLocation>
    <subcellularLocation>
        <location evidence="1">Nucleus</location>
    </subcellularLocation>
</comment>
<dbReference type="Ensembl" id="ENSTGUT00000043988.1">
    <property type="protein sequence ID" value="ENSTGUP00000020503.1"/>
    <property type="gene ID" value="ENSTGUG00000004451.2"/>
</dbReference>
<dbReference type="GO" id="GO:0005788">
    <property type="term" value="C:endoplasmic reticulum lumen"/>
    <property type="evidence" value="ECO:0007669"/>
    <property type="project" value="UniProtKB-SubCell"/>
</dbReference>
<evidence type="ECO:0000313" key="16">
    <source>
        <dbReference type="Proteomes" id="UP000007754"/>
    </source>
</evidence>
<evidence type="ECO:0000256" key="8">
    <source>
        <dbReference type="ARBA" id="ARBA00023136"/>
    </source>
</evidence>
<evidence type="ECO:0000256" key="4">
    <source>
        <dbReference type="ARBA" id="ARBA00006235"/>
    </source>
</evidence>
<reference evidence="15 16" key="1">
    <citation type="journal article" date="2010" name="Nature">
        <title>The genome of a songbird.</title>
        <authorList>
            <person name="Warren W.C."/>
            <person name="Clayton D.F."/>
            <person name="Ellegren H."/>
            <person name="Arnold A.P."/>
            <person name="Hillier L.W."/>
            <person name="Kunstner A."/>
            <person name="Searle S."/>
            <person name="White S."/>
            <person name="Vilella A.J."/>
            <person name="Fairley S."/>
            <person name="Heger A."/>
            <person name="Kong L."/>
            <person name="Ponting C.P."/>
            <person name="Jarvis E.D."/>
            <person name="Mello C.V."/>
            <person name="Minx P."/>
            <person name="Lovell P."/>
            <person name="Velho T.A."/>
            <person name="Ferris M."/>
            <person name="Balakrishnan C.N."/>
            <person name="Sinha S."/>
            <person name="Blatti C."/>
            <person name="London S.E."/>
            <person name="Li Y."/>
            <person name="Lin Y.C."/>
            <person name="George J."/>
            <person name="Sweedler J."/>
            <person name="Southey B."/>
            <person name="Gunaratne P."/>
            <person name="Watson M."/>
            <person name="Nam K."/>
            <person name="Backstrom N."/>
            <person name="Smeds L."/>
            <person name="Nabholz B."/>
            <person name="Itoh Y."/>
            <person name="Whitney O."/>
            <person name="Pfenning A.R."/>
            <person name="Howard J."/>
            <person name="Volker M."/>
            <person name="Skinner B.M."/>
            <person name="Griffin D.K."/>
            <person name="Ye L."/>
            <person name="McLaren W.M."/>
            <person name="Flicek P."/>
            <person name="Quesada V."/>
            <person name="Velasco G."/>
            <person name="Lopez-Otin C."/>
            <person name="Puente X.S."/>
            <person name="Olender T."/>
            <person name="Lancet D."/>
            <person name="Smit A.F."/>
            <person name="Hubley R."/>
            <person name="Konkel M.K."/>
            <person name="Walker J.A."/>
            <person name="Batzer M.A."/>
            <person name="Gu W."/>
            <person name="Pollock D.D."/>
            <person name="Chen L."/>
            <person name="Cheng Z."/>
            <person name="Eichler E.E."/>
            <person name="Stapley J."/>
            <person name="Slate J."/>
            <person name="Ekblom R."/>
            <person name="Birkhead T."/>
            <person name="Burke T."/>
            <person name="Burt D."/>
            <person name="Scharff C."/>
            <person name="Adam I."/>
            <person name="Richard H."/>
            <person name="Sultan M."/>
            <person name="Soldatov A."/>
            <person name="Lehrach H."/>
            <person name="Edwards S.V."/>
            <person name="Yang S.P."/>
            <person name="Li X."/>
            <person name="Graves T."/>
            <person name="Fulton L."/>
            <person name="Nelson J."/>
            <person name="Chinwalla A."/>
            <person name="Hou S."/>
            <person name="Mardis E.R."/>
            <person name="Wilson R.K."/>
        </authorList>
    </citation>
    <scope>NUCLEOTIDE SEQUENCE [LARGE SCALE GENOMIC DNA]</scope>
</reference>
<reference evidence="15" key="3">
    <citation type="submission" date="2025-09" db="UniProtKB">
        <authorList>
            <consortium name="Ensembl"/>
        </authorList>
    </citation>
    <scope>IDENTIFICATION</scope>
</reference>
<feature type="domain" description="Torsin-1A C-terminal" evidence="14">
    <location>
        <begin position="276"/>
        <end position="331"/>
    </location>
</feature>
<dbReference type="GO" id="GO:0005524">
    <property type="term" value="F:ATP binding"/>
    <property type="evidence" value="ECO:0007669"/>
    <property type="project" value="UniProtKB-KW"/>
</dbReference>
<evidence type="ECO:0000256" key="9">
    <source>
        <dbReference type="ARBA" id="ARBA00023180"/>
    </source>
</evidence>
<dbReference type="GO" id="GO:0016887">
    <property type="term" value="F:ATP hydrolysis activity"/>
    <property type="evidence" value="ECO:0007669"/>
    <property type="project" value="InterPro"/>
</dbReference>
<dbReference type="InterPro" id="IPR010448">
    <property type="entry name" value="Torsin"/>
</dbReference>
<proteinExistence type="inferred from homology"/>
<dbReference type="GO" id="GO:0019894">
    <property type="term" value="F:kinesin binding"/>
    <property type="evidence" value="ECO:0007669"/>
    <property type="project" value="TreeGrafter"/>
</dbReference>
<feature type="chain" id="PRO_5025479903" description="Torsin" evidence="13">
    <location>
        <begin position="23"/>
        <end position="345"/>
    </location>
</feature>
<dbReference type="InterPro" id="IPR001270">
    <property type="entry name" value="ClpA/B"/>
</dbReference>
<dbReference type="PRINTS" id="PR00300">
    <property type="entry name" value="CLPPROTEASEA"/>
</dbReference>
<dbReference type="PANTHER" id="PTHR10760">
    <property type="entry name" value="TORSIN"/>
    <property type="match status" value="1"/>
</dbReference>
<dbReference type="PANTHER" id="PTHR10760:SF14">
    <property type="entry name" value="TORSIN-1B"/>
    <property type="match status" value="1"/>
</dbReference>
<dbReference type="InterPro" id="IPR027417">
    <property type="entry name" value="P-loop_NTPase"/>
</dbReference>
<dbReference type="InterPro" id="IPR017378">
    <property type="entry name" value="Torsin_1/2"/>
</dbReference>
<name>A0A674GDT5_TAEGU</name>
<dbReference type="GeneTree" id="ENSGT00950000182888"/>
<dbReference type="Proteomes" id="UP000007754">
    <property type="component" value="Chromosome 17"/>
</dbReference>
<dbReference type="GO" id="GO:0071763">
    <property type="term" value="P:nuclear membrane organization"/>
    <property type="evidence" value="ECO:0007669"/>
    <property type="project" value="TreeGrafter"/>
</dbReference>
<sequence>MARSVPLLWVPLLWVLLPGLAALEPLSVGLAIGVASALTGYLSHPRFYCNYVECCPRAGQRLNASALKAQLDNRLFGQHLAKDVVLKAVLGFSNNPSPKKPLMLSLHGWAGTGKNFLSQILAEQVHPAGLRSKFVHLFLATLHFPHHDQVKLYKLQNWIRGNVSACPSSVFIFDEMDKMHPGVIDAIKPFLDYYEEVDGVSYRKAIFIFLSNAGGDLINKAALDFWASGKRREDIQLKDLEPLLSVGVFNNKNSGLWHSSIIDRNLIDYFVPFLPLEQRHVKMCVRAEMAARGYAVDEKIVQEVADEMTYFPKEERIFSDKGCKTVQAKLDIHEDVVMGDTKARG</sequence>
<evidence type="ECO:0000256" key="13">
    <source>
        <dbReference type="SAM" id="SignalP"/>
    </source>
</evidence>
<dbReference type="Gene3D" id="3.40.50.300">
    <property type="entry name" value="P-loop containing nucleotide triphosphate hydrolases"/>
    <property type="match status" value="1"/>
</dbReference>
<keyword evidence="12" id="KW-0067">ATP-binding</keyword>
<keyword evidence="16" id="KW-1185">Reference proteome</keyword>
<dbReference type="GO" id="GO:0005635">
    <property type="term" value="C:nuclear envelope"/>
    <property type="evidence" value="ECO:0007669"/>
    <property type="project" value="TreeGrafter"/>
</dbReference>
<evidence type="ECO:0000256" key="6">
    <source>
        <dbReference type="ARBA" id="ARBA00022801"/>
    </source>
</evidence>
<dbReference type="SUPFAM" id="SSF52540">
    <property type="entry name" value="P-loop containing nucleoside triphosphate hydrolases"/>
    <property type="match status" value="1"/>
</dbReference>
<organism evidence="15 16">
    <name type="scientific">Taeniopygia guttata</name>
    <name type="common">Zebra finch</name>
    <name type="synonym">Poephila guttata</name>
    <dbReference type="NCBI Taxonomy" id="59729"/>
    <lineage>
        <taxon>Eukaryota</taxon>
        <taxon>Metazoa</taxon>
        <taxon>Chordata</taxon>
        <taxon>Craniata</taxon>
        <taxon>Vertebrata</taxon>
        <taxon>Euteleostomi</taxon>
        <taxon>Archelosauria</taxon>
        <taxon>Archosauria</taxon>
        <taxon>Dinosauria</taxon>
        <taxon>Saurischia</taxon>
        <taxon>Theropoda</taxon>
        <taxon>Coelurosauria</taxon>
        <taxon>Aves</taxon>
        <taxon>Neognathae</taxon>
        <taxon>Neoaves</taxon>
        <taxon>Telluraves</taxon>
        <taxon>Australaves</taxon>
        <taxon>Passeriformes</taxon>
        <taxon>Passeroidea</taxon>
        <taxon>Estrildidae</taxon>
        <taxon>Estrildinae</taxon>
        <taxon>Taeniopygia</taxon>
    </lineage>
</organism>